<feature type="region of interest" description="Disordered" evidence="13">
    <location>
        <begin position="125"/>
        <end position="144"/>
    </location>
</feature>
<name>A0AAV9NKJ2_9EURO</name>
<dbReference type="EMBL" id="JAVRRD010000006">
    <property type="protein sequence ID" value="KAK5057751.1"/>
    <property type="molecule type" value="Genomic_DNA"/>
</dbReference>
<evidence type="ECO:0000313" key="16">
    <source>
        <dbReference type="Proteomes" id="UP001358417"/>
    </source>
</evidence>
<keyword evidence="12" id="KW-0539">Nucleus</keyword>
<keyword evidence="7" id="KW-0509">mRNA transport</keyword>
<feature type="domain" description="Btz" evidence="14">
    <location>
        <begin position="126"/>
        <end position="255"/>
    </location>
</feature>
<feature type="compositionally biased region" description="Basic and acidic residues" evidence="13">
    <location>
        <begin position="246"/>
        <end position="256"/>
    </location>
</feature>
<keyword evidence="11" id="KW-0508">mRNA splicing</keyword>
<evidence type="ECO:0000256" key="10">
    <source>
        <dbReference type="ARBA" id="ARBA00023161"/>
    </source>
</evidence>
<dbReference type="GO" id="GO:0008380">
    <property type="term" value="P:RNA splicing"/>
    <property type="evidence" value="ECO:0007669"/>
    <property type="project" value="UniProtKB-KW"/>
</dbReference>
<gene>
    <name evidence="15" type="ORF">LTR84_011752</name>
</gene>
<organism evidence="15 16">
    <name type="scientific">Exophiala bonariae</name>
    <dbReference type="NCBI Taxonomy" id="1690606"/>
    <lineage>
        <taxon>Eukaryota</taxon>
        <taxon>Fungi</taxon>
        <taxon>Dikarya</taxon>
        <taxon>Ascomycota</taxon>
        <taxon>Pezizomycotina</taxon>
        <taxon>Eurotiomycetes</taxon>
        <taxon>Chaetothyriomycetidae</taxon>
        <taxon>Chaetothyriales</taxon>
        <taxon>Herpotrichiellaceae</taxon>
        <taxon>Exophiala</taxon>
    </lineage>
</organism>
<keyword evidence="16" id="KW-1185">Reference proteome</keyword>
<feature type="compositionally biased region" description="Basic and acidic residues" evidence="13">
    <location>
        <begin position="73"/>
        <end position="82"/>
    </location>
</feature>
<dbReference type="PANTHER" id="PTHR46837">
    <property type="entry name" value="PROTEIN MLN51 HOMOLOG"/>
    <property type="match status" value="1"/>
</dbReference>
<keyword evidence="10" id="KW-0866">Nonsense-mediated mRNA decay</keyword>
<keyword evidence="4" id="KW-0813">Transport</keyword>
<keyword evidence="5" id="KW-0963">Cytoplasm</keyword>
<dbReference type="GO" id="GO:0006417">
    <property type="term" value="P:regulation of translation"/>
    <property type="evidence" value="ECO:0007669"/>
    <property type="project" value="UniProtKB-KW"/>
</dbReference>
<evidence type="ECO:0000256" key="3">
    <source>
        <dbReference type="ARBA" id="ARBA00009548"/>
    </source>
</evidence>
<keyword evidence="6" id="KW-0507">mRNA processing</keyword>
<evidence type="ECO:0000256" key="6">
    <source>
        <dbReference type="ARBA" id="ARBA00022664"/>
    </source>
</evidence>
<accession>A0AAV9NKJ2</accession>
<dbReference type="GO" id="GO:0000184">
    <property type="term" value="P:nuclear-transcribed mRNA catabolic process, nonsense-mediated decay"/>
    <property type="evidence" value="ECO:0007669"/>
    <property type="project" value="UniProtKB-KW"/>
</dbReference>
<dbReference type="Proteomes" id="UP001358417">
    <property type="component" value="Unassembled WGS sequence"/>
</dbReference>
<protein>
    <recommendedName>
        <fullName evidence="14">Btz domain-containing protein</fullName>
    </recommendedName>
</protein>
<evidence type="ECO:0000313" key="15">
    <source>
        <dbReference type="EMBL" id="KAK5057751.1"/>
    </source>
</evidence>
<comment type="caution">
    <text evidence="15">The sequence shown here is derived from an EMBL/GenBank/DDBJ whole genome shotgun (WGS) entry which is preliminary data.</text>
</comment>
<dbReference type="GeneID" id="89979902"/>
<dbReference type="InterPro" id="IPR018545">
    <property type="entry name" value="Btz_dom"/>
</dbReference>
<dbReference type="GO" id="GO:0003729">
    <property type="term" value="F:mRNA binding"/>
    <property type="evidence" value="ECO:0007669"/>
    <property type="project" value="InterPro"/>
</dbReference>
<evidence type="ECO:0000256" key="1">
    <source>
        <dbReference type="ARBA" id="ARBA00004123"/>
    </source>
</evidence>
<dbReference type="GO" id="GO:0035145">
    <property type="term" value="C:exon-exon junction complex"/>
    <property type="evidence" value="ECO:0007669"/>
    <property type="project" value="InterPro"/>
</dbReference>
<reference evidence="15 16" key="1">
    <citation type="submission" date="2023-08" db="EMBL/GenBank/DDBJ databases">
        <title>Black Yeasts Isolated from many extreme environments.</title>
        <authorList>
            <person name="Coleine C."/>
            <person name="Stajich J.E."/>
            <person name="Selbmann L."/>
        </authorList>
    </citation>
    <scope>NUCLEOTIDE SEQUENCE [LARGE SCALE GENOMIC DNA]</scope>
    <source>
        <strain evidence="15 16">CCFEE 5792</strain>
    </source>
</reference>
<evidence type="ECO:0000256" key="13">
    <source>
        <dbReference type="SAM" id="MobiDB-lite"/>
    </source>
</evidence>
<feature type="compositionally biased region" description="Acidic residues" evidence="13">
    <location>
        <begin position="19"/>
        <end position="35"/>
    </location>
</feature>
<comment type="subcellular location">
    <subcellularLocation>
        <location evidence="2">Cytoplasm</location>
    </subcellularLocation>
    <subcellularLocation>
        <location evidence="1">Nucleus</location>
    </subcellularLocation>
</comment>
<evidence type="ECO:0000256" key="2">
    <source>
        <dbReference type="ARBA" id="ARBA00004496"/>
    </source>
</evidence>
<dbReference type="PANTHER" id="PTHR46837:SF5">
    <property type="entry name" value="PROTEIN MLN51 HOMOLOG"/>
    <property type="match status" value="1"/>
</dbReference>
<evidence type="ECO:0000256" key="4">
    <source>
        <dbReference type="ARBA" id="ARBA00022448"/>
    </source>
</evidence>
<keyword evidence="9" id="KW-0694">RNA-binding</keyword>
<keyword evidence="8" id="KW-0810">Translation regulation</keyword>
<feature type="region of interest" description="Disordered" evidence="13">
    <location>
        <begin position="232"/>
        <end position="267"/>
    </location>
</feature>
<evidence type="ECO:0000256" key="7">
    <source>
        <dbReference type="ARBA" id="ARBA00022816"/>
    </source>
</evidence>
<dbReference type="RefSeq" id="XP_064708869.1">
    <property type="nucleotide sequence ID" value="XM_064855280.1"/>
</dbReference>
<dbReference type="Pfam" id="PF09405">
    <property type="entry name" value="Btz"/>
    <property type="match status" value="1"/>
</dbReference>
<evidence type="ECO:0000256" key="5">
    <source>
        <dbReference type="ARBA" id="ARBA00022490"/>
    </source>
</evidence>
<dbReference type="InterPro" id="IPR044796">
    <property type="entry name" value="MLN51_plant"/>
</dbReference>
<sequence>MPAPRRKNLIASRRRRQDDGEEDDSVVGDFDDDSLSEASAISNGDGPDAVGSDSSDDGQELVRHDQQSATNVAKHEHDELKHPVLAPENQSAVNGNFKPSAETQALLHGVKSSAESQSIEEIHFNDLPPSNESAPAPSQVAVPTAPRNETFAQRARREHQEYIQQRNANPAFVPTRGGFFLHDDRNAGANGPSRATIRGRGRGYSSVLQAGRGASFNEPTDKPWAHDLHERHEAAPKPDPNAVRSLGDHVEEKDSKSPAPGAPNRSFSFVTVRGNVTVQISIPGMEQKKLVSSVVKRQHTLLPQHRPPLRRDKPVRVSIPDEAPRYIFPSTERSFIFIPRALRPNQQYARGRGRGSFHGSRRPSMYGSAYTPSIAMSRKSSLGGSTVMRDGVRSPAESVMSRMGIPGVEVPRPIVRMPSAVPTPTLSRTGYPLMNGNANLGMSPSHIFAPTAYGSHSTAIPMHQPRPQKTVSVADIESPRTFPYKAPLQQLEQPFHHQVPPHMEERPAQQQTMITAAGPTPLSQIPEGAVYAPGFQPYPAMGGPPYFGPSYGSGPVFYPPVADGTAYGVPMGGGSALAPNFVPGSQAHHGGYLGASTLMESGIPPNMVAHESNGMVYYYNPPMFAPGSQGGFPVAANGHMVPMNNGIPGQQQPFYYSSMPTGMFYPGQTG</sequence>
<proteinExistence type="inferred from homology"/>
<dbReference type="SMART" id="SM01044">
    <property type="entry name" value="Btz"/>
    <property type="match status" value="1"/>
</dbReference>
<dbReference type="GO" id="GO:0005737">
    <property type="term" value="C:cytoplasm"/>
    <property type="evidence" value="ECO:0007669"/>
    <property type="project" value="UniProtKB-SubCell"/>
</dbReference>
<evidence type="ECO:0000256" key="12">
    <source>
        <dbReference type="ARBA" id="ARBA00023242"/>
    </source>
</evidence>
<evidence type="ECO:0000256" key="11">
    <source>
        <dbReference type="ARBA" id="ARBA00023187"/>
    </source>
</evidence>
<feature type="region of interest" description="Disordered" evidence="13">
    <location>
        <begin position="1"/>
        <end position="100"/>
    </location>
</feature>
<dbReference type="AlphaFoldDB" id="A0AAV9NKJ2"/>
<evidence type="ECO:0000259" key="14">
    <source>
        <dbReference type="SMART" id="SM01044"/>
    </source>
</evidence>
<feature type="compositionally biased region" description="Basic residues" evidence="13">
    <location>
        <begin position="1"/>
        <end position="15"/>
    </location>
</feature>
<dbReference type="GO" id="GO:0006397">
    <property type="term" value="P:mRNA processing"/>
    <property type="evidence" value="ECO:0007669"/>
    <property type="project" value="UniProtKB-KW"/>
</dbReference>
<evidence type="ECO:0000256" key="9">
    <source>
        <dbReference type="ARBA" id="ARBA00022884"/>
    </source>
</evidence>
<dbReference type="GO" id="GO:0051028">
    <property type="term" value="P:mRNA transport"/>
    <property type="evidence" value="ECO:0007669"/>
    <property type="project" value="UniProtKB-KW"/>
</dbReference>
<comment type="similarity">
    <text evidence="3">Belongs to the CASC3 family.</text>
</comment>
<evidence type="ECO:0000256" key="8">
    <source>
        <dbReference type="ARBA" id="ARBA00022845"/>
    </source>
</evidence>